<keyword evidence="2" id="KW-0436">Ligase</keyword>
<comment type="caution">
    <text evidence="9">The sequence shown here is derived from an EMBL/GenBank/DDBJ whole genome shotgun (WGS) entry which is preliminary data.</text>
</comment>
<evidence type="ECO:0000313" key="10">
    <source>
        <dbReference type="Proteomes" id="UP000766246"/>
    </source>
</evidence>
<evidence type="ECO:0000256" key="5">
    <source>
        <dbReference type="ARBA" id="ARBA00054605"/>
    </source>
</evidence>
<evidence type="ECO:0000259" key="8">
    <source>
        <dbReference type="Pfam" id="PF13193"/>
    </source>
</evidence>
<dbReference type="Proteomes" id="UP000766246">
    <property type="component" value="Unassembled WGS sequence"/>
</dbReference>
<feature type="domain" description="AMP-binding enzyme C-terminal" evidence="8">
    <location>
        <begin position="422"/>
        <end position="499"/>
    </location>
</feature>
<dbReference type="EMBL" id="SVER01000004">
    <property type="protein sequence ID" value="MBE5918604.1"/>
    <property type="molecule type" value="Genomic_DNA"/>
</dbReference>
<evidence type="ECO:0000256" key="1">
    <source>
        <dbReference type="ARBA" id="ARBA00022490"/>
    </source>
</evidence>
<dbReference type="AlphaFoldDB" id="A0A927UA70"/>
<dbReference type="GO" id="GO:0016874">
    <property type="term" value="F:ligase activity"/>
    <property type="evidence" value="ECO:0007669"/>
    <property type="project" value="UniProtKB-KW"/>
</dbReference>
<accession>A0A927UA70</accession>
<dbReference type="PANTHER" id="PTHR45398:SF1">
    <property type="entry name" value="ENZYME, PUTATIVE (JCVI)-RELATED"/>
    <property type="match status" value="1"/>
</dbReference>
<keyword evidence="1" id="KW-0963">Cytoplasm</keyword>
<dbReference type="GO" id="GO:0005524">
    <property type="term" value="F:ATP binding"/>
    <property type="evidence" value="ECO:0007669"/>
    <property type="project" value="UniProtKB-KW"/>
</dbReference>
<feature type="domain" description="AMP-dependent synthetase/ligase" evidence="7">
    <location>
        <begin position="11"/>
        <end position="364"/>
    </location>
</feature>
<dbReference type="Pfam" id="PF13193">
    <property type="entry name" value="AMP-binding_C"/>
    <property type="match status" value="1"/>
</dbReference>
<keyword evidence="4" id="KW-0067">ATP-binding</keyword>
<evidence type="ECO:0000259" key="7">
    <source>
        <dbReference type="Pfam" id="PF00501"/>
    </source>
</evidence>
<dbReference type="NCBIfam" id="TIGR01733">
    <property type="entry name" value="AA-adenyl-dom"/>
    <property type="match status" value="1"/>
</dbReference>
<evidence type="ECO:0000256" key="3">
    <source>
        <dbReference type="ARBA" id="ARBA00022741"/>
    </source>
</evidence>
<evidence type="ECO:0000256" key="6">
    <source>
        <dbReference type="ARBA" id="ARBA00061336"/>
    </source>
</evidence>
<evidence type="ECO:0000256" key="2">
    <source>
        <dbReference type="ARBA" id="ARBA00022598"/>
    </source>
</evidence>
<dbReference type="PROSITE" id="PS00455">
    <property type="entry name" value="AMP_BINDING"/>
    <property type="match status" value="1"/>
</dbReference>
<dbReference type="SUPFAM" id="SSF56801">
    <property type="entry name" value="Acetyl-CoA synthetase-like"/>
    <property type="match status" value="1"/>
</dbReference>
<dbReference type="NCBIfam" id="NF003417">
    <property type="entry name" value="PRK04813.1"/>
    <property type="match status" value="1"/>
</dbReference>
<dbReference type="Pfam" id="PF00501">
    <property type="entry name" value="AMP-binding"/>
    <property type="match status" value="1"/>
</dbReference>
<evidence type="ECO:0000256" key="4">
    <source>
        <dbReference type="ARBA" id="ARBA00022840"/>
    </source>
</evidence>
<comment type="function">
    <text evidence="5">Catalyzes the first step in the D-alanylation of lipoteichoic acid (LTA), the activation of D-alanine and its transfer onto the D-alanyl carrier protein (Dcp) DltC. In an ATP-dependent two-step reaction, forms a high energy D-alanyl-AMP intermediate, followed by transfer of the D-alanyl residue as a thiol ester to the phosphopantheinyl prosthetic group of the Dcp. D-alanylation of LTA plays an important role in modulating the properties of the cell wall in Gram-positive bacteria, influencing the net charge of the cell wall.</text>
</comment>
<comment type="similarity">
    <text evidence="6">Belongs to the ATP-dependent AMP-binding enzyme family. DltA subfamily.</text>
</comment>
<dbReference type="InterPro" id="IPR045851">
    <property type="entry name" value="AMP-bd_C_sf"/>
</dbReference>
<dbReference type="Gene3D" id="3.30.300.30">
    <property type="match status" value="1"/>
</dbReference>
<evidence type="ECO:0000313" key="9">
    <source>
        <dbReference type="EMBL" id="MBE5918604.1"/>
    </source>
</evidence>
<protein>
    <submittedName>
        <fullName evidence="9">Amino acid adenylation domain-containing protein</fullName>
    </submittedName>
</protein>
<dbReference type="PANTHER" id="PTHR45398">
    <property type="match status" value="1"/>
</dbReference>
<keyword evidence="3" id="KW-0547">Nucleotide-binding</keyword>
<dbReference type="InterPro" id="IPR044507">
    <property type="entry name" value="DltA-like"/>
</dbReference>
<dbReference type="FunFam" id="3.30.300.30:FF:000012">
    <property type="entry name" value="D-alanine--D-alanyl carrier protein ligase"/>
    <property type="match status" value="1"/>
</dbReference>
<proteinExistence type="inferred from homology"/>
<gene>
    <name evidence="9" type="ORF">E7272_02060</name>
</gene>
<reference evidence="9" key="1">
    <citation type="submission" date="2019-04" db="EMBL/GenBank/DDBJ databases">
        <title>Evolution of Biomass-Degrading Anaerobic Consortia Revealed by Metagenomics.</title>
        <authorList>
            <person name="Peng X."/>
        </authorList>
    </citation>
    <scope>NUCLEOTIDE SEQUENCE</scope>
    <source>
        <strain evidence="9">SIG311</strain>
    </source>
</reference>
<organism evidence="9 10">
    <name type="scientific">Pseudobutyrivibrio ruminis</name>
    <dbReference type="NCBI Taxonomy" id="46206"/>
    <lineage>
        <taxon>Bacteria</taxon>
        <taxon>Bacillati</taxon>
        <taxon>Bacillota</taxon>
        <taxon>Clostridia</taxon>
        <taxon>Lachnospirales</taxon>
        <taxon>Lachnospiraceae</taxon>
        <taxon>Pseudobutyrivibrio</taxon>
    </lineage>
</organism>
<dbReference type="InterPro" id="IPR000873">
    <property type="entry name" value="AMP-dep_synth/lig_dom"/>
</dbReference>
<name>A0A927UA70_9FIRM</name>
<dbReference type="InterPro" id="IPR010071">
    <property type="entry name" value="AA_adenyl_dom"/>
</dbReference>
<dbReference type="InterPro" id="IPR025110">
    <property type="entry name" value="AMP-bd_C"/>
</dbReference>
<dbReference type="InterPro" id="IPR042099">
    <property type="entry name" value="ANL_N_sf"/>
</dbReference>
<dbReference type="InterPro" id="IPR020845">
    <property type="entry name" value="AMP-binding_CS"/>
</dbReference>
<sequence length="509" mass="57409">MELLTRLEKYSKTEADVVAFKNAFTDETITYSELWSYSDKIAGHINETVDNDKQPIVVYGHKSPLMLAAFLACVKTGHPYCPVDISMPQERLKDIVEASETKLLIAMVDTEVTTANKWTMADVNAMVAEDSVQLPKDNYVSGSDVYYIIFTSGSTGKPKGVMITAGCLDNYLDWMEQIMNRSTDKKQLTYLNQAPFSFDLSVMDTYTSLYTGGTIWSMEKRLQEDMGLMHAKLKESGLNVWVSTPSFMNVCLLNKEFNGENLPDFTTFLFCGEVLTNKTARELMKRFPKAEVINTYGPTESTVAVTEVVINDEMAGSEHPLSIGYDKPGTKIFIMDDKYTYPGKPEGEKGEIVIAGNTVAAGYLNQPELTADKFFKLSTPDGDMWAYKTGDEGYKEKELLYYCGRMDFQIKLNGYRIELGDIESNILEMDDVTYCVVLPIEKRGEVKGLAAFVTLDHPVEDEFEYSQSVRKYIAEKLPHYMVPKKCIVLDEMPMTNNGKADRRALKEML</sequence>
<dbReference type="CDD" id="cd05945">
    <property type="entry name" value="DltA"/>
    <property type="match status" value="1"/>
</dbReference>
<dbReference type="Gene3D" id="3.40.50.12780">
    <property type="entry name" value="N-terminal domain of ligase-like"/>
    <property type="match status" value="1"/>
</dbReference>